<gene>
    <name evidence="1" type="ORF">A2690_04560</name>
</gene>
<protein>
    <recommendedName>
        <fullName evidence="3">AbiEi antitoxin C-terminal domain-containing protein</fullName>
    </recommendedName>
</protein>
<dbReference type="Proteomes" id="UP000178372">
    <property type="component" value="Unassembled WGS sequence"/>
</dbReference>
<sequence>MKTYDMSLFTKKIYDSSLQLFSVKTFADLFELNKSSSFYKIINRLIVSDVLVKVERDKYLLVNYTGGEFALAHFLYEPSYISFESALSYYGILSQFPHEVTSATLKQTRSKKLTGKQFGYYHLKKELFWGYIKENNYLIAEPEKALLDQVYLSTKGIKKSHLDEYDLSLIDKKKLQLYRQKFTQTKQFSKTLNILI</sequence>
<accession>A0A1F7GAG4</accession>
<reference evidence="1 2" key="1">
    <citation type="journal article" date="2016" name="Nat. Commun.">
        <title>Thousands of microbial genomes shed light on interconnected biogeochemical processes in an aquifer system.</title>
        <authorList>
            <person name="Anantharaman K."/>
            <person name="Brown C.T."/>
            <person name="Hug L.A."/>
            <person name="Sharon I."/>
            <person name="Castelle C.J."/>
            <person name="Probst A.J."/>
            <person name="Thomas B.C."/>
            <person name="Singh A."/>
            <person name="Wilkins M.J."/>
            <person name="Karaoz U."/>
            <person name="Brodie E.L."/>
            <person name="Williams K.H."/>
            <person name="Hubbard S.S."/>
            <person name="Banfield J.F."/>
        </authorList>
    </citation>
    <scope>NUCLEOTIDE SEQUENCE [LARGE SCALE GENOMIC DNA]</scope>
</reference>
<organism evidence="1 2">
    <name type="scientific">Candidatus Roizmanbacteria bacterium RIFCSPHIGHO2_01_FULL_39_12b</name>
    <dbReference type="NCBI Taxonomy" id="1802030"/>
    <lineage>
        <taxon>Bacteria</taxon>
        <taxon>Candidatus Roizmaniibacteriota</taxon>
    </lineage>
</organism>
<proteinExistence type="predicted"/>
<name>A0A1F7GAG4_9BACT</name>
<evidence type="ECO:0000313" key="1">
    <source>
        <dbReference type="EMBL" id="OGK15898.1"/>
    </source>
</evidence>
<dbReference type="EMBL" id="MFZF01000023">
    <property type="protein sequence ID" value="OGK15898.1"/>
    <property type="molecule type" value="Genomic_DNA"/>
</dbReference>
<dbReference type="AlphaFoldDB" id="A0A1F7GAG4"/>
<evidence type="ECO:0008006" key="3">
    <source>
        <dbReference type="Google" id="ProtNLM"/>
    </source>
</evidence>
<evidence type="ECO:0000313" key="2">
    <source>
        <dbReference type="Proteomes" id="UP000178372"/>
    </source>
</evidence>
<comment type="caution">
    <text evidence="1">The sequence shown here is derived from an EMBL/GenBank/DDBJ whole genome shotgun (WGS) entry which is preliminary data.</text>
</comment>